<protein>
    <submittedName>
        <fullName evidence="2">Nucleotidyltransferase domain-containing protein</fullName>
    </submittedName>
</protein>
<dbReference type="PANTHER" id="PTHR37030:SF3">
    <property type="entry name" value="POLYMERASE NUCLEOTIDYL TRANSFERASE DOMAIN-CONTAINING PROTEIN"/>
    <property type="match status" value="1"/>
</dbReference>
<dbReference type="AlphaFoldDB" id="A0A7J3I9I4"/>
<dbReference type="GO" id="GO:0016779">
    <property type="term" value="F:nucleotidyltransferase activity"/>
    <property type="evidence" value="ECO:0007669"/>
    <property type="project" value="InterPro"/>
</dbReference>
<dbReference type="Pfam" id="PF01909">
    <property type="entry name" value="NTP_transf_2"/>
    <property type="match status" value="1"/>
</dbReference>
<gene>
    <name evidence="2" type="ORF">ENT87_06975</name>
    <name evidence="3" type="ORF">ENU30_06540</name>
</gene>
<comment type="caution">
    <text evidence="2">The sequence shown here is derived from an EMBL/GenBank/DDBJ whole genome shotgun (WGS) entry which is preliminary data.</text>
</comment>
<name>A0A7J3I9I4_9CREN</name>
<feature type="domain" description="Polymerase nucleotidyl transferase" evidence="1">
    <location>
        <begin position="26"/>
        <end position="101"/>
    </location>
</feature>
<dbReference type="SUPFAM" id="SSF81301">
    <property type="entry name" value="Nucleotidyltransferase"/>
    <property type="match status" value="1"/>
</dbReference>
<evidence type="ECO:0000313" key="2">
    <source>
        <dbReference type="EMBL" id="HGN37271.1"/>
    </source>
</evidence>
<sequence>MSKYVEYLRRRRKDLENNLDGYLRMLKELAIGYNGKLYVFGSYIRGEAIALSDIDVLLEIPDNIDRLEVLHKARKLVPNSKIEIHVLNKKDAEEFKKIIKKYVEI</sequence>
<dbReference type="Gene3D" id="3.30.460.10">
    <property type="entry name" value="Beta Polymerase, domain 2"/>
    <property type="match status" value="1"/>
</dbReference>
<dbReference type="PANTHER" id="PTHR37030">
    <property type="entry name" value="NUCLEOTIDYLTRANSFERASE"/>
    <property type="match status" value="1"/>
</dbReference>
<dbReference type="EMBL" id="DTBZ01000124">
    <property type="protein sequence ID" value="HGQ18611.1"/>
    <property type="molecule type" value="Genomic_DNA"/>
</dbReference>
<accession>A0A7J3I9I4</accession>
<reference evidence="2" key="1">
    <citation type="journal article" date="2020" name="mSystems">
        <title>Genome- and Community-Level Interaction Insights into Carbon Utilization and Element Cycling Functions of Hydrothermarchaeota in Hydrothermal Sediment.</title>
        <authorList>
            <person name="Zhou Z."/>
            <person name="Liu Y."/>
            <person name="Xu W."/>
            <person name="Pan J."/>
            <person name="Luo Z.H."/>
            <person name="Li M."/>
        </authorList>
    </citation>
    <scope>NUCLEOTIDE SEQUENCE [LARGE SCALE GENOMIC DNA]</scope>
    <source>
        <strain evidence="2">SpSt-618</strain>
        <strain evidence="3">SpSt-657</strain>
    </source>
</reference>
<dbReference type="InterPro" id="IPR043519">
    <property type="entry name" value="NT_sf"/>
</dbReference>
<dbReference type="EMBL" id="DTAI01000207">
    <property type="protein sequence ID" value="HGN37271.1"/>
    <property type="molecule type" value="Genomic_DNA"/>
</dbReference>
<evidence type="ECO:0000313" key="3">
    <source>
        <dbReference type="EMBL" id="HGQ18611.1"/>
    </source>
</evidence>
<evidence type="ECO:0000259" key="1">
    <source>
        <dbReference type="Pfam" id="PF01909"/>
    </source>
</evidence>
<keyword evidence="2" id="KW-0808">Transferase</keyword>
<organism evidence="2">
    <name type="scientific">Ignisphaera aggregans</name>
    <dbReference type="NCBI Taxonomy" id="334771"/>
    <lineage>
        <taxon>Archaea</taxon>
        <taxon>Thermoproteota</taxon>
        <taxon>Thermoprotei</taxon>
        <taxon>Desulfurococcales</taxon>
        <taxon>Desulfurococcaceae</taxon>
        <taxon>Ignisphaera</taxon>
    </lineage>
</organism>
<dbReference type="CDD" id="cd05403">
    <property type="entry name" value="NT_KNTase_like"/>
    <property type="match status" value="1"/>
</dbReference>
<proteinExistence type="predicted"/>
<dbReference type="InterPro" id="IPR002934">
    <property type="entry name" value="Polymerase_NTP_transf_dom"/>
</dbReference>